<dbReference type="PROSITE" id="PS50977">
    <property type="entry name" value="HTH_TETR_2"/>
    <property type="match status" value="1"/>
</dbReference>
<dbReference type="Proteomes" id="UP001555786">
    <property type="component" value="Unassembled WGS sequence"/>
</dbReference>
<feature type="domain" description="HTH tetR-type" evidence="7">
    <location>
        <begin position="3"/>
        <end position="63"/>
    </location>
</feature>
<comment type="caution">
    <text evidence="8">The sequence shown here is derived from an EMBL/GenBank/DDBJ whole genome shotgun (WGS) entry which is preliminary data.</text>
</comment>
<dbReference type="Pfam" id="PF02909">
    <property type="entry name" value="TetR_C_1"/>
    <property type="match status" value="1"/>
</dbReference>
<keyword evidence="5" id="KW-0804">Transcription</keyword>
<dbReference type="SUPFAM" id="SSF46689">
    <property type="entry name" value="Homeodomain-like"/>
    <property type="match status" value="1"/>
</dbReference>
<dbReference type="NCBIfam" id="NF010319">
    <property type="entry name" value="PRK13756.1"/>
    <property type="match status" value="1"/>
</dbReference>
<dbReference type="InterPro" id="IPR023772">
    <property type="entry name" value="DNA-bd_HTH_TetR-type_CS"/>
</dbReference>
<evidence type="ECO:0000256" key="6">
    <source>
        <dbReference type="PROSITE-ProRule" id="PRU00335"/>
    </source>
</evidence>
<dbReference type="Pfam" id="PF00440">
    <property type="entry name" value="TetR_N"/>
    <property type="match status" value="1"/>
</dbReference>
<evidence type="ECO:0000256" key="2">
    <source>
        <dbReference type="ARBA" id="ARBA00022491"/>
    </source>
</evidence>
<evidence type="ECO:0000256" key="3">
    <source>
        <dbReference type="ARBA" id="ARBA00023015"/>
    </source>
</evidence>
<keyword evidence="4 6" id="KW-0238">DNA-binding</keyword>
<protein>
    <submittedName>
        <fullName evidence="8">Tetracycline resistance transcriptional repressor TetR</fullName>
    </submittedName>
</protein>
<dbReference type="InterPro" id="IPR004111">
    <property type="entry name" value="Repressor_TetR_C"/>
</dbReference>
<organism evidence="8 9">
    <name type="scientific">Labrys neptuniae</name>
    <dbReference type="NCBI Taxonomy" id="376174"/>
    <lineage>
        <taxon>Bacteria</taxon>
        <taxon>Pseudomonadati</taxon>
        <taxon>Pseudomonadota</taxon>
        <taxon>Alphaproteobacteria</taxon>
        <taxon>Hyphomicrobiales</taxon>
        <taxon>Xanthobacteraceae</taxon>
        <taxon>Labrys</taxon>
    </lineage>
</organism>
<feature type="DNA-binding region" description="H-T-H motif" evidence="6">
    <location>
        <begin position="26"/>
        <end position="45"/>
    </location>
</feature>
<gene>
    <name evidence="8" type="primary">tetR</name>
    <name evidence="8" type="ORF">ABXS05_01505</name>
</gene>
<proteinExistence type="predicted"/>
<keyword evidence="9" id="KW-1185">Reference proteome</keyword>
<evidence type="ECO:0000256" key="1">
    <source>
        <dbReference type="ARBA" id="ARBA00002856"/>
    </source>
</evidence>
<dbReference type="InterPro" id="IPR003012">
    <property type="entry name" value="Tet_transcr_reg_TetR"/>
</dbReference>
<dbReference type="RefSeq" id="WP_367622672.1">
    <property type="nucleotide sequence ID" value="NZ_JBFNQD010000001.1"/>
</dbReference>
<evidence type="ECO:0000313" key="9">
    <source>
        <dbReference type="Proteomes" id="UP001555786"/>
    </source>
</evidence>
<sequence>MAKLQREKVIRAALDLLNEVGVDGLTTRRLADHLGVQQPALYWHFKNKRALLDALAHAMLAERHTHAVPRPEDDWCSFITGNARSFRQALLSYRDGARIHAGTRPNGAETANAEVQLRCLTEAGFTPADTTYALMTISYFVVGSVMEQQAAQADRTERANLPPPAATSPLLAEAMETFDREGPDTAFERGLGFIIAGLKEKLQR</sequence>
<keyword evidence="2" id="KW-0678">Repressor</keyword>
<dbReference type="PRINTS" id="PR00455">
    <property type="entry name" value="HTHTETR"/>
</dbReference>
<name>A0ABV3PEY7_9HYPH</name>
<dbReference type="InterPro" id="IPR036271">
    <property type="entry name" value="Tet_transcr_reg_TetR-rel_C_sf"/>
</dbReference>
<keyword evidence="3" id="KW-0805">Transcription regulation</keyword>
<dbReference type="EMBL" id="JBFNQD010000001">
    <property type="protein sequence ID" value="MEW9304197.1"/>
    <property type="molecule type" value="Genomic_DNA"/>
</dbReference>
<dbReference type="InterPro" id="IPR050109">
    <property type="entry name" value="HTH-type_TetR-like_transc_reg"/>
</dbReference>
<dbReference type="PANTHER" id="PTHR30055">
    <property type="entry name" value="HTH-TYPE TRANSCRIPTIONAL REGULATOR RUTR"/>
    <property type="match status" value="1"/>
</dbReference>
<evidence type="ECO:0000313" key="8">
    <source>
        <dbReference type="EMBL" id="MEW9304197.1"/>
    </source>
</evidence>
<dbReference type="Gene3D" id="1.10.357.10">
    <property type="entry name" value="Tetracycline Repressor, domain 2"/>
    <property type="match status" value="1"/>
</dbReference>
<comment type="function">
    <text evidence="1">TetR is the repressor of the tetracycline resistance element; its N-terminal region forms a helix-turn-helix structure and binds DNA. Binding of tetracycline to TetR reduces the repressor affinity for the tetracycline resistance gene (tetA) promoter operator sites.</text>
</comment>
<dbReference type="Gene3D" id="1.10.10.60">
    <property type="entry name" value="Homeodomain-like"/>
    <property type="match status" value="1"/>
</dbReference>
<dbReference type="PROSITE" id="PS01081">
    <property type="entry name" value="HTH_TETR_1"/>
    <property type="match status" value="1"/>
</dbReference>
<evidence type="ECO:0000256" key="4">
    <source>
        <dbReference type="ARBA" id="ARBA00023125"/>
    </source>
</evidence>
<dbReference type="PRINTS" id="PR00400">
    <property type="entry name" value="TETREPRESSOR"/>
</dbReference>
<evidence type="ECO:0000259" key="7">
    <source>
        <dbReference type="PROSITE" id="PS50977"/>
    </source>
</evidence>
<evidence type="ECO:0000256" key="5">
    <source>
        <dbReference type="ARBA" id="ARBA00023163"/>
    </source>
</evidence>
<accession>A0ABV3PEY7</accession>
<dbReference type="InterPro" id="IPR009057">
    <property type="entry name" value="Homeodomain-like_sf"/>
</dbReference>
<reference evidence="8 9" key="1">
    <citation type="submission" date="2024-07" db="EMBL/GenBank/DDBJ databases">
        <title>Description of Labrys sedimenti sp. nov., isolated from a diclofenac-degrading enrichment culture.</title>
        <authorList>
            <person name="Tancsics A."/>
            <person name="Csepanyi A."/>
        </authorList>
    </citation>
    <scope>NUCLEOTIDE SEQUENCE [LARGE SCALE GENOMIC DNA]</scope>
    <source>
        <strain evidence="8 9">LMG 23578</strain>
    </source>
</reference>
<dbReference type="SUPFAM" id="SSF48498">
    <property type="entry name" value="Tetracyclin repressor-like, C-terminal domain"/>
    <property type="match status" value="1"/>
</dbReference>
<dbReference type="InterPro" id="IPR001647">
    <property type="entry name" value="HTH_TetR"/>
</dbReference>
<dbReference type="PANTHER" id="PTHR30055:SF151">
    <property type="entry name" value="TRANSCRIPTIONAL REGULATORY PROTEIN"/>
    <property type="match status" value="1"/>
</dbReference>